<feature type="signal peptide" evidence="3">
    <location>
        <begin position="1"/>
        <end position="19"/>
    </location>
</feature>
<dbReference type="GO" id="GO:0016787">
    <property type="term" value="F:hydrolase activity"/>
    <property type="evidence" value="ECO:0007669"/>
    <property type="project" value="UniProtKB-KW"/>
</dbReference>
<dbReference type="SUPFAM" id="SSF53474">
    <property type="entry name" value="alpha/beta-Hydrolases"/>
    <property type="match status" value="1"/>
</dbReference>
<sequence length="314" mass="35796">MNYKILLFLFSLATSATFAQVNYCIDTSYTVMNTFKKEIKKFPEIKIREQKHISAVRVLNDITYTDTKTRPLQLDVFMPNTNKKNYPTIIMIHGGGWKSGNKSHLFPMAEKLAEKGFICVTVAYRLSPEAKYPNGIYDIKKAIQFIKENHQKIQVDTTKLAILGCSSGGQMAVLVGTTNLNPKFQDLESNYKSSVAVQAIIDIDGILAFHHPESKEGEMAAFWLNGTSIENKKNWIEASALTHVDQNTPPTLFINSQYDRFHAGRDDMVAVLKQNAIPYQIEIIENSPHTFWLFDPYFDLTISYITQFLQKTFK</sequence>
<protein>
    <submittedName>
        <fullName evidence="5">Alpha/beta hydrolase</fullName>
    </submittedName>
</protein>
<dbReference type="PANTHER" id="PTHR48081">
    <property type="entry name" value="AB HYDROLASE SUPERFAMILY PROTEIN C4A8.06C"/>
    <property type="match status" value="1"/>
</dbReference>
<dbReference type="AlphaFoldDB" id="A0A4R5CPP3"/>
<proteinExistence type="inferred from homology"/>
<dbReference type="InterPro" id="IPR050300">
    <property type="entry name" value="GDXG_lipolytic_enzyme"/>
</dbReference>
<evidence type="ECO:0000313" key="6">
    <source>
        <dbReference type="Proteomes" id="UP000294597"/>
    </source>
</evidence>
<keyword evidence="6" id="KW-1185">Reference proteome</keyword>
<name>A0A4R5CPP3_9FLAO</name>
<dbReference type="Proteomes" id="UP000294597">
    <property type="component" value="Unassembled WGS sequence"/>
</dbReference>
<dbReference type="InterPro" id="IPR029058">
    <property type="entry name" value="AB_hydrolase_fold"/>
</dbReference>
<keyword evidence="3" id="KW-0732">Signal</keyword>
<dbReference type="PROSITE" id="PS01173">
    <property type="entry name" value="LIPASE_GDXG_HIS"/>
    <property type="match status" value="1"/>
</dbReference>
<dbReference type="InterPro" id="IPR049492">
    <property type="entry name" value="BD-FAE-like_dom"/>
</dbReference>
<comment type="caution">
    <text evidence="5">The sequence shown here is derived from an EMBL/GenBank/DDBJ whole genome shotgun (WGS) entry which is preliminary data.</text>
</comment>
<evidence type="ECO:0000256" key="1">
    <source>
        <dbReference type="ARBA" id="ARBA00010515"/>
    </source>
</evidence>
<evidence type="ECO:0000259" key="4">
    <source>
        <dbReference type="Pfam" id="PF20434"/>
    </source>
</evidence>
<accession>A0A4R5CPP3</accession>
<evidence type="ECO:0000256" key="2">
    <source>
        <dbReference type="ARBA" id="ARBA00022801"/>
    </source>
</evidence>
<feature type="chain" id="PRO_5020555160" evidence="3">
    <location>
        <begin position="20"/>
        <end position="314"/>
    </location>
</feature>
<reference evidence="5 6" key="1">
    <citation type="submission" date="2019-03" db="EMBL/GenBank/DDBJ databases">
        <title>Flavobacterium TSA-D2 sp. nov., isolated from arctic soil.</title>
        <authorList>
            <person name="Chaudhary D.K."/>
        </authorList>
    </citation>
    <scope>NUCLEOTIDE SEQUENCE [LARGE SCALE GENOMIC DNA]</scope>
    <source>
        <strain evidence="5 6">TSA-D2</strain>
    </source>
</reference>
<keyword evidence="2 5" id="KW-0378">Hydrolase</keyword>
<dbReference type="RefSeq" id="WP_132113012.1">
    <property type="nucleotide sequence ID" value="NZ_SMFO01000017.1"/>
</dbReference>
<dbReference type="Gene3D" id="3.40.50.1820">
    <property type="entry name" value="alpha/beta hydrolase"/>
    <property type="match status" value="1"/>
</dbReference>
<dbReference type="InterPro" id="IPR002168">
    <property type="entry name" value="Lipase_GDXG_HIS_AS"/>
</dbReference>
<comment type="similarity">
    <text evidence="1">Belongs to the 'GDXG' lipolytic enzyme family.</text>
</comment>
<evidence type="ECO:0000313" key="5">
    <source>
        <dbReference type="EMBL" id="TDE01280.1"/>
    </source>
</evidence>
<evidence type="ECO:0000256" key="3">
    <source>
        <dbReference type="SAM" id="SignalP"/>
    </source>
</evidence>
<feature type="domain" description="BD-FAE-like" evidence="4">
    <location>
        <begin position="74"/>
        <end position="260"/>
    </location>
</feature>
<organism evidence="5 6">
    <name type="scientific">Flavobacterium hiemivividum</name>
    <dbReference type="NCBI Taxonomy" id="2541734"/>
    <lineage>
        <taxon>Bacteria</taxon>
        <taxon>Pseudomonadati</taxon>
        <taxon>Bacteroidota</taxon>
        <taxon>Flavobacteriia</taxon>
        <taxon>Flavobacteriales</taxon>
        <taxon>Flavobacteriaceae</taxon>
        <taxon>Flavobacterium</taxon>
    </lineage>
</organism>
<gene>
    <name evidence="5" type="ORF">E0F98_15260</name>
</gene>
<dbReference type="EMBL" id="SMFO01000017">
    <property type="protein sequence ID" value="TDE01280.1"/>
    <property type="molecule type" value="Genomic_DNA"/>
</dbReference>
<dbReference type="Pfam" id="PF20434">
    <property type="entry name" value="BD-FAE"/>
    <property type="match status" value="1"/>
</dbReference>